<reference evidence="12" key="2">
    <citation type="submission" date="2025-08" db="UniProtKB">
        <authorList>
            <consortium name="Ensembl"/>
        </authorList>
    </citation>
    <scope>IDENTIFICATION</scope>
</reference>
<dbReference type="InterPro" id="IPR054713">
    <property type="entry name" value="GMIP/FCHO2-like_FCH"/>
</dbReference>
<protein>
    <recommendedName>
        <fullName evidence="14">GEM interacting protein</fullName>
    </recommendedName>
</protein>
<reference evidence="12 13" key="1">
    <citation type="submission" date="2020-02" db="EMBL/GenBank/DDBJ databases">
        <title>Esox lucius (northern pike) genome, fEsoLuc1, primary haplotype.</title>
        <authorList>
            <person name="Myers G."/>
            <person name="Karagic N."/>
            <person name="Meyer A."/>
            <person name="Pippel M."/>
            <person name="Reichard M."/>
            <person name="Winkler S."/>
            <person name="Tracey A."/>
            <person name="Sims Y."/>
            <person name="Howe K."/>
            <person name="Rhie A."/>
            <person name="Formenti G."/>
            <person name="Durbin R."/>
            <person name="Fedrigo O."/>
            <person name="Jarvis E.D."/>
        </authorList>
    </citation>
    <scope>NUCLEOTIDE SEQUENCE [LARGE SCALE GENOMIC DNA]</scope>
</reference>
<dbReference type="PROSITE" id="PS51741">
    <property type="entry name" value="F_BAR"/>
    <property type="match status" value="1"/>
</dbReference>
<dbReference type="GeneID" id="105023388"/>
<feature type="region of interest" description="Disordered" evidence="8">
    <location>
        <begin position="370"/>
        <end position="390"/>
    </location>
</feature>
<dbReference type="SUPFAM" id="SSF103657">
    <property type="entry name" value="BAR/IMD domain-like"/>
    <property type="match status" value="1"/>
</dbReference>
<evidence type="ECO:0000259" key="11">
    <source>
        <dbReference type="PROSITE" id="PS51741"/>
    </source>
</evidence>
<feature type="domain" description="Phorbol-ester/DAG-type" evidence="9">
    <location>
        <begin position="603"/>
        <end position="649"/>
    </location>
</feature>
<keyword evidence="4" id="KW-0862">Zinc</keyword>
<dbReference type="GeneTree" id="ENSGT00950000183110"/>
<dbReference type="Proteomes" id="UP000265140">
    <property type="component" value="Chromosome 11"/>
</dbReference>
<dbReference type="InterPro" id="IPR046349">
    <property type="entry name" value="C1-like_sf"/>
</dbReference>
<dbReference type="RefSeq" id="XP_034151125.1">
    <property type="nucleotide sequence ID" value="XM_034295234.1"/>
</dbReference>
<gene>
    <name evidence="12" type="primary">GMIP</name>
</gene>
<dbReference type="SUPFAM" id="SSF57889">
    <property type="entry name" value="Cysteine-rich domain"/>
    <property type="match status" value="1"/>
</dbReference>
<evidence type="ECO:0000256" key="1">
    <source>
        <dbReference type="ARBA" id="ARBA00022468"/>
    </source>
</evidence>
<dbReference type="InterPro" id="IPR000198">
    <property type="entry name" value="RhoGAP_dom"/>
</dbReference>
<dbReference type="SMART" id="SM00324">
    <property type="entry name" value="RhoGAP"/>
    <property type="match status" value="1"/>
</dbReference>
<feature type="compositionally biased region" description="Basic and acidic residues" evidence="8">
    <location>
        <begin position="1116"/>
        <end position="1127"/>
    </location>
</feature>
<feature type="region of interest" description="Disordered" evidence="8">
    <location>
        <begin position="490"/>
        <end position="591"/>
    </location>
</feature>
<dbReference type="GO" id="GO:0051056">
    <property type="term" value="P:regulation of small GTPase mediated signal transduction"/>
    <property type="evidence" value="ECO:0007669"/>
    <property type="project" value="UniProtKB-ARBA"/>
</dbReference>
<dbReference type="SUPFAM" id="SSF48350">
    <property type="entry name" value="GTPase activation domain, GAP"/>
    <property type="match status" value="1"/>
</dbReference>
<feature type="coiled-coil region" evidence="7">
    <location>
        <begin position="393"/>
        <end position="427"/>
    </location>
</feature>
<dbReference type="Ensembl" id="ENSELUT00000088412.1">
    <property type="protein sequence ID" value="ENSELUP00000085920.1"/>
    <property type="gene ID" value="ENSELUG00000011475.3"/>
</dbReference>
<reference evidence="12" key="3">
    <citation type="submission" date="2025-09" db="UniProtKB">
        <authorList>
            <consortium name="Ensembl"/>
        </authorList>
    </citation>
    <scope>IDENTIFICATION</scope>
</reference>
<dbReference type="GO" id="GO:0005886">
    <property type="term" value="C:plasma membrane"/>
    <property type="evidence" value="ECO:0007669"/>
    <property type="project" value="TreeGrafter"/>
</dbReference>
<accession>A0AAY5KCH1</accession>
<feature type="region of interest" description="Disordered" evidence="8">
    <location>
        <begin position="967"/>
        <end position="1153"/>
    </location>
</feature>
<dbReference type="PROSITE" id="PS50081">
    <property type="entry name" value="ZF_DAG_PE_2"/>
    <property type="match status" value="1"/>
</dbReference>
<dbReference type="InterPro" id="IPR027267">
    <property type="entry name" value="AH/BAR_dom_sf"/>
</dbReference>
<feature type="compositionally biased region" description="Low complexity" evidence="8">
    <location>
        <begin position="173"/>
        <end position="183"/>
    </location>
</feature>
<evidence type="ECO:0000256" key="8">
    <source>
        <dbReference type="SAM" id="MobiDB-lite"/>
    </source>
</evidence>
<dbReference type="InterPro" id="IPR002219">
    <property type="entry name" value="PKC_DAG/PE"/>
</dbReference>
<evidence type="ECO:0000313" key="12">
    <source>
        <dbReference type="Ensembl" id="ENSELUP00000085920.1"/>
    </source>
</evidence>
<feature type="compositionally biased region" description="Polar residues" evidence="8">
    <location>
        <begin position="532"/>
        <end position="547"/>
    </location>
</feature>
<dbReference type="InterPro" id="IPR051025">
    <property type="entry name" value="RhoGAP"/>
</dbReference>
<feature type="compositionally biased region" description="Acidic residues" evidence="8">
    <location>
        <begin position="1016"/>
        <end position="1028"/>
    </location>
</feature>
<evidence type="ECO:0000256" key="5">
    <source>
        <dbReference type="ARBA" id="ARBA00023054"/>
    </source>
</evidence>
<evidence type="ECO:0000256" key="6">
    <source>
        <dbReference type="PROSITE-ProRule" id="PRU01077"/>
    </source>
</evidence>
<feature type="region of interest" description="Disordered" evidence="8">
    <location>
        <begin position="168"/>
        <end position="206"/>
    </location>
</feature>
<evidence type="ECO:0000259" key="10">
    <source>
        <dbReference type="PROSITE" id="PS50238"/>
    </source>
</evidence>
<dbReference type="PROSITE" id="PS50238">
    <property type="entry name" value="RHOGAP"/>
    <property type="match status" value="1"/>
</dbReference>
<evidence type="ECO:0000313" key="13">
    <source>
        <dbReference type="Proteomes" id="UP000265140"/>
    </source>
</evidence>
<evidence type="ECO:0000259" key="9">
    <source>
        <dbReference type="PROSITE" id="PS50081"/>
    </source>
</evidence>
<dbReference type="PANTHER" id="PTHR15228:SF16">
    <property type="entry name" value="GEM-INTERACTING PROTEIN"/>
    <property type="match status" value="1"/>
</dbReference>
<dbReference type="SMART" id="SM00055">
    <property type="entry name" value="FCH"/>
    <property type="match status" value="1"/>
</dbReference>
<sequence>MPLDLNVHLGLRRAVVKHKPSEQGENYSHLPGMTTTTAKLVPCQLGRGIRSIEYNNIPWTVTKLRAVAECLRQLRLLFQDCCEPGGPPQAKVSFGLEALQESVQSLAERYPSMGRPPVSHALAMLRLSLTDAKIPSQTQTKRYSEIFRDFDNFELSLVYSTVEEMLPDPDSQSIAESTSTETTEITEADNVTCDEDVYPPDGDDKDGGLTAQEADLVLCRCEGGVDLALQYAKMWCRYAKDLLAWMDKRITLEQEFAKNIMKAAETAKSCVAQQDMMPLQYIYTMALEHDVKTSQAGKHTSDLLHQRCFMALMAKKNEIDKWRREFKEQWSRQQRKMNEAVVALKKARQHYIQRSEELEKTKAATAKVGDDLPAGHKTLDKRKKSRDEAHSKVMEAEMQYRQCVSEAQDHQDELERVKEKIIIHIRKLICQGDTVLKEATVNMFYYQRQQTEPVPLGYHNLELTCRPCEPGEPYLLYVFRKRTAKQQPQTFTFQEFVPQNKSRRKTSNPISSIQDSFPLPDDSPVKRKGNSDSESMGGSQESLSSPAYGTRRLPKAPSTGTMSSDDLDERDMGTVMEGDSLDSTPEGNGAVGKVRTTSRAALTHRLRKMKSKMMKCKQCENYIVVSGIECEECGLTVHRKCLEVLQQECENRKGILFGVGFSLLPRERPDEVPFVVQRCTAEIESRALTVQGVYRISGSKPRIQKLCLAFEIQKDQVDLSDLSPHDITSVLKYFFKQLPEPLLTFDLYNDFIRVGKDIQRVSEKESTGESPGVVEDIVHNLRDLLERLPPLHYYTLRHMMFHLHKVSENYEENKMSSGNLGIVFGPTLLRPLVSVDVSMVALLESTYQALLVEFLITHHRRVFLRPLDTPPPPAPTAPLPDTPPRLPSPAPAQDDVAGPEPGARDSSVEGDSSKERPHSLENYTIKGDSSEGYISDKSSSNEAVDQLSSEANERAVMAVRRAAALGDPEGDLELRHSPSVGNQPRRHFIRQPFKYQRQPTPGLRRSADTTRAGQLGEEDEEGEEEEEEENRRRNQSRSADSYRSPYPDPGSQRRRSLRSEPLPQTTAHSLLSKADGSAHDTQTDRETCPCEVPQGAETVVEPSTPNPTPGTGDQEAVERRRQSRDEALNGPARKILSGLKLRRSHSGLQQHFV</sequence>
<dbReference type="AlphaFoldDB" id="A0AAY5KCH1"/>
<dbReference type="InterPro" id="IPR031160">
    <property type="entry name" value="F_BAR_dom"/>
</dbReference>
<feature type="compositionally biased region" description="Basic and acidic residues" evidence="8">
    <location>
        <begin position="902"/>
        <end position="919"/>
    </location>
</feature>
<dbReference type="GO" id="GO:0008270">
    <property type="term" value="F:zinc ion binding"/>
    <property type="evidence" value="ECO:0007669"/>
    <property type="project" value="UniProtKB-KW"/>
</dbReference>
<dbReference type="GO" id="GO:0007165">
    <property type="term" value="P:signal transduction"/>
    <property type="evidence" value="ECO:0007669"/>
    <property type="project" value="InterPro"/>
</dbReference>
<dbReference type="SMART" id="SM00109">
    <property type="entry name" value="C1"/>
    <property type="match status" value="1"/>
</dbReference>
<evidence type="ECO:0000256" key="2">
    <source>
        <dbReference type="ARBA" id="ARBA00022723"/>
    </source>
</evidence>
<keyword evidence="2" id="KW-0479">Metal-binding</keyword>
<keyword evidence="3" id="KW-0863">Zinc-finger</keyword>
<dbReference type="InterPro" id="IPR001060">
    <property type="entry name" value="FCH_dom"/>
</dbReference>
<dbReference type="InterPro" id="IPR008936">
    <property type="entry name" value="Rho_GTPase_activation_prot"/>
</dbReference>
<feature type="domain" description="F-BAR" evidence="11">
    <location>
        <begin position="212"/>
        <end position="473"/>
    </location>
</feature>
<evidence type="ECO:0000256" key="3">
    <source>
        <dbReference type="ARBA" id="ARBA00022771"/>
    </source>
</evidence>
<dbReference type="Pfam" id="PF22699">
    <property type="entry name" value="GMIP-like_FCH"/>
    <property type="match status" value="1"/>
</dbReference>
<dbReference type="PROSITE" id="PS00479">
    <property type="entry name" value="ZF_DAG_PE_1"/>
    <property type="match status" value="1"/>
</dbReference>
<dbReference type="Gene3D" id="1.20.1270.60">
    <property type="entry name" value="Arfaptin homology (AH) domain/BAR domain"/>
    <property type="match status" value="1"/>
</dbReference>
<dbReference type="Pfam" id="PF00130">
    <property type="entry name" value="C1_1"/>
    <property type="match status" value="1"/>
</dbReference>
<dbReference type="PANTHER" id="PTHR15228">
    <property type="entry name" value="SPERMATHECAL PHYSIOLOGY VARIANT"/>
    <property type="match status" value="1"/>
</dbReference>
<feature type="compositionally biased region" description="Acidic residues" evidence="8">
    <location>
        <begin position="184"/>
        <end position="204"/>
    </location>
</feature>
<feature type="compositionally biased region" description="Polar residues" evidence="8">
    <location>
        <begin position="490"/>
        <end position="500"/>
    </location>
</feature>
<dbReference type="Pfam" id="PF00620">
    <property type="entry name" value="RhoGAP"/>
    <property type="match status" value="1"/>
</dbReference>
<feature type="domain" description="Rho-GAP" evidence="10">
    <location>
        <begin position="659"/>
        <end position="863"/>
    </location>
</feature>
<evidence type="ECO:0000256" key="4">
    <source>
        <dbReference type="ARBA" id="ARBA00022833"/>
    </source>
</evidence>
<dbReference type="Gene3D" id="3.30.60.20">
    <property type="match status" value="1"/>
</dbReference>
<dbReference type="Gene3D" id="1.10.555.10">
    <property type="entry name" value="Rho GTPase activation protein"/>
    <property type="match status" value="1"/>
</dbReference>
<keyword evidence="1" id="KW-0343">GTPase activation</keyword>
<feature type="compositionally biased region" description="Basic and acidic residues" evidence="8">
    <location>
        <begin position="1076"/>
        <end position="1088"/>
    </location>
</feature>
<name>A0AAY5KCH1_ESOLU</name>
<feature type="compositionally biased region" description="Polar residues" evidence="8">
    <location>
        <begin position="936"/>
        <end position="949"/>
    </location>
</feature>
<feature type="compositionally biased region" description="Pro residues" evidence="8">
    <location>
        <begin position="868"/>
        <end position="890"/>
    </location>
</feature>
<proteinExistence type="predicted"/>
<keyword evidence="5 6" id="KW-0175">Coiled coil</keyword>
<evidence type="ECO:0008006" key="14">
    <source>
        <dbReference type="Google" id="ProtNLM"/>
    </source>
</evidence>
<organism evidence="12 13">
    <name type="scientific">Esox lucius</name>
    <name type="common">Northern pike</name>
    <dbReference type="NCBI Taxonomy" id="8010"/>
    <lineage>
        <taxon>Eukaryota</taxon>
        <taxon>Metazoa</taxon>
        <taxon>Chordata</taxon>
        <taxon>Craniata</taxon>
        <taxon>Vertebrata</taxon>
        <taxon>Euteleostomi</taxon>
        <taxon>Actinopterygii</taxon>
        <taxon>Neopterygii</taxon>
        <taxon>Teleostei</taxon>
        <taxon>Protacanthopterygii</taxon>
        <taxon>Esociformes</taxon>
        <taxon>Esocidae</taxon>
        <taxon>Esox</taxon>
    </lineage>
</organism>
<dbReference type="GO" id="GO:0005096">
    <property type="term" value="F:GTPase activator activity"/>
    <property type="evidence" value="ECO:0007669"/>
    <property type="project" value="UniProtKB-KW"/>
</dbReference>
<evidence type="ECO:0000256" key="7">
    <source>
        <dbReference type="SAM" id="Coils"/>
    </source>
</evidence>
<keyword evidence="13" id="KW-1185">Reference proteome</keyword>
<feature type="region of interest" description="Disordered" evidence="8">
    <location>
        <begin position="867"/>
        <end position="949"/>
    </location>
</feature>